<reference evidence="1 2" key="1">
    <citation type="submission" date="2020-04" db="EMBL/GenBank/DDBJ databases">
        <authorList>
            <person name="Wallbank WR R."/>
            <person name="Pardo Diaz C."/>
            <person name="Kozak K."/>
            <person name="Martin S."/>
            <person name="Jiggins C."/>
            <person name="Moest M."/>
            <person name="Warren A I."/>
            <person name="Byers J.R.P. K."/>
            <person name="Montejo-Kovacevich G."/>
            <person name="Yen C E."/>
        </authorList>
    </citation>
    <scope>NUCLEOTIDE SEQUENCE [LARGE SCALE GENOMIC DNA]</scope>
</reference>
<dbReference type="EMBL" id="CADEBD010000146">
    <property type="protein sequence ID" value="CAB3223056.1"/>
    <property type="molecule type" value="Genomic_DNA"/>
</dbReference>
<proteinExistence type="predicted"/>
<dbReference type="AlphaFoldDB" id="A0A8S0YUK8"/>
<evidence type="ECO:0000313" key="2">
    <source>
        <dbReference type="Proteomes" id="UP000494256"/>
    </source>
</evidence>
<name>A0A8S0YUK8_ARCPL</name>
<gene>
    <name evidence="1" type="ORF">APLA_LOCUS1303</name>
</gene>
<protein>
    <submittedName>
        <fullName evidence="1">Uncharacterized protein</fullName>
    </submittedName>
</protein>
<sequence>MLPRDKEKTFRKAKPRAKVGVEGLPGWRVLVSGSSGTSTSKRKEEEADSMKALDQIRVGRQPWLLHCGVKGKWEKLPPYNTAMKMSQQRGNFLGNMLSRRKIPWGSESRRTRSKSDTVVIMRKPCKIGIWNVRTLWTPNKHSHEMANFKLFTLTLGVLLIGAVFGDESGDATPDNEPITAIGDKGRRQDVPEVVLQLKYDGGELNKIYLTQFRKNVKTWSPSVVDRVNLCADLCHAGLGGEACGSTCSQLIPVGLKSALQESHNTDSAMYGQPRYSVCPALCSNHLGEPLCNCTKPEVEHGIDWSAVCSAFGVEGYTLNGCSAYPNTATSEATTALTRANVRGLANSEGWAAWCNVQCRQGQGGAACNCSRSPFQ</sequence>
<organism evidence="1 2">
    <name type="scientific">Arctia plantaginis</name>
    <name type="common">Wood tiger moth</name>
    <name type="synonym">Phalaena plantaginis</name>
    <dbReference type="NCBI Taxonomy" id="874455"/>
    <lineage>
        <taxon>Eukaryota</taxon>
        <taxon>Metazoa</taxon>
        <taxon>Ecdysozoa</taxon>
        <taxon>Arthropoda</taxon>
        <taxon>Hexapoda</taxon>
        <taxon>Insecta</taxon>
        <taxon>Pterygota</taxon>
        <taxon>Neoptera</taxon>
        <taxon>Endopterygota</taxon>
        <taxon>Lepidoptera</taxon>
        <taxon>Glossata</taxon>
        <taxon>Ditrysia</taxon>
        <taxon>Noctuoidea</taxon>
        <taxon>Erebidae</taxon>
        <taxon>Arctiinae</taxon>
        <taxon>Arctia</taxon>
    </lineage>
</organism>
<evidence type="ECO:0000313" key="1">
    <source>
        <dbReference type="EMBL" id="CAB3223056.1"/>
    </source>
</evidence>
<dbReference type="OrthoDB" id="10257561at2759"/>
<dbReference type="Proteomes" id="UP000494256">
    <property type="component" value="Unassembled WGS sequence"/>
</dbReference>
<comment type="caution">
    <text evidence="1">The sequence shown here is derived from an EMBL/GenBank/DDBJ whole genome shotgun (WGS) entry which is preliminary data.</text>
</comment>
<accession>A0A8S0YUK8</accession>